<keyword evidence="2" id="KW-1185">Reference proteome</keyword>
<organism evidence="1 2">
    <name type="scientific">Pigmentiphaga aceris</name>
    <dbReference type="NCBI Taxonomy" id="1940612"/>
    <lineage>
        <taxon>Bacteria</taxon>
        <taxon>Pseudomonadati</taxon>
        <taxon>Pseudomonadota</taxon>
        <taxon>Betaproteobacteria</taxon>
        <taxon>Burkholderiales</taxon>
        <taxon>Alcaligenaceae</taxon>
        <taxon>Pigmentiphaga</taxon>
    </lineage>
</organism>
<dbReference type="Proteomes" id="UP000325161">
    <property type="component" value="Chromosome"/>
</dbReference>
<dbReference type="EMBL" id="CP043046">
    <property type="protein sequence ID" value="QEI08397.1"/>
    <property type="molecule type" value="Genomic_DNA"/>
</dbReference>
<protein>
    <submittedName>
        <fullName evidence="1">Uncharacterized protein</fullName>
    </submittedName>
</protein>
<dbReference type="AlphaFoldDB" id="A0A5C0B6V9"/>
<reference evidence="1 2" key="1">
    <citation type="submission" date="2019-08" db="EMBL/GenBank/DDBJ databases">
        <title>Amphibian skin-associated Pigmentiphaga: genome sequence and occurrence across geography and hosts.</title>
        <authorList>
            <person name="Bletz M.C."/>
            <person name="Bunk B."/>
            <person name="Sproeer C."/>
            <person name="Biwer P."/>
            <person name="Reiter S."/>
            <person name="Rabemananjara F.C.E."/>
            <person name="Schulz S."/>
            <person name="Overmann J."/>
            <person name="Vences M."/>
        </authorList>
    </citation>
    <scope>NUCLEOTIDE SEQUENCE [LARGE SCALE GENOMIC DNA]</scope>
    <source>
        <strain evidence="1 2">Mada1488</strain>
    </source>
</reference>
<dbReference type="OrthoDB" id="9795587at2"/>
<gene>
    <name evidence="1" type="ORF">FXN63_23085</name>
</gene>
<evidence type="ECO:0000313" key="2">
    <source>
        <dbReference type="Proteomes" id="UP000325161"/>
    </source>
</evidence>
<name>A0A5C0B6V9_9BURK</name>
<sequence>MAVGSVNEALFLASLPEGFTFTVTALETDTHDNWRGFFDRRSDSVPYDVAAGQEIAEARMTTSRVLDSGVGPTCKLRFKIAGTIGGKTVEKKGNFTFTTSDWPLVGRPDQLILNSSLDGMDSVAVIQDVRLMTTPDPFSCAFVLKGEELGLIISREKNLTNEVVSTVVGGILTVHGKAISWVFGKII</sequence>
<accession>A0A5C0B6V9</accession>
<dbReference type="RefSeq" id="WP_148817868.1">
    <property type="nucleotide sequence ID" value="NZ_CP043046.1"/>
</dbReference>
<evidence type="ECO:0000313" key="1">
    <source>
        <dbReference type="EMBL" id="QEI08397.1"/>
    </source>
</evidence>
<dbReference type="KEGG" id="pacr:FXN63_23085"/>
<proteinExistence type="predicted"/>